<keyword evidence="2 5" id="KW-0812">Transmembrane</keyword>
<keyword evidence="8" id="KW-1185">Reference proteome</keyword>
<dbReference type="Gene3D" id="2.30.30.60">
    <property type="match status" value="1"/>
</dbReference>
<name>A0A5J4IZS5_9FLAO</name>
<dbReference type="InterPro" id="IPR045275">
    <property type="entry name" value="MscS_archaea/bacteria_type"/>
</dbReference>
<gene>
    <name evidence="7" type="ORF">ULMA_14180</name>
</gene>
<evidence type="ECO:0000256" key="1">
    <source>
        <dbReference type="ARBA" id="ARBA00004370"/>
    </source>
</evidence>
<comment type="caution">
    <text evidence="7">The sequence shown here is derived from an EMBL/GenBank/DDBJ whole genome shotgun (WGS) entry which is preliminary data.</text>
</comment>
<dbReference type="AlphaFoldDB" id="A0A5J4IZS5"/>
<organism evidence="7 8">
    <name type="scientific">Patiriisocius marinus</name>
    <dbReference type="NCBI Taxonomy" id="1397112"/>
    <lineage>
        <taxon>Bacteria</taxon>
        <taxon>Pseudomonadati</taxon>
        <taxon>Bacteroidota</taxon>
        <taxon>Flavobacteriia</taxon>
        <taxon>Flavobacteriales</taxon>
        <taxon>Flavobacteriaceae</taxon>
        <taxon>Patiriisocius</taxon>
    </lineage>
</organism>
<dbReference type="PANTHER" id="PTHR30221">
    <property type="entry name" value="SMALL-CONDUCTANCE MECHANOSENSITIVE CHANNEL"/>
    <property type="match status" value="1"/>
</dbReference>
<dbReference type="GO" id="GO:0016020">
    <property type="term" value="C:membrane"/>
    <property type="evidence" value="ECO:0007669"/>
    <property type="project" value="UniProtKB-SubCell"/>
</dbReference>
<keyword evidence="3 5" id="KW-1133">Transmembrane helix</keyword>
<accession>A0A5J4IZS5</accession>
<reference evidence="7 8" key="1">
    <citation type="submission" date="2019-08" db="EMBL/GenBank/DDBJ databases">
        <title>Draft genome sequence of Ulvibacter marinus type strain NBRC 109484.</title>
        <authorList>
            <person name="Kawano K."/>
            <person name="Ushijima N."/>
            <person name="Kihara M."/>
            <person name="Itoh H."/>
        </authorList>
    </citation>
    <scope>NUCLEOTIDE SEQUENCE [LARGE SCALE GENOMIC DNA]</scope>
    <source>
        <strain evidence="7 8">NBRC 109484</strain>
    </source>
</reference>
<proteinExistence type="predicted"/>
<evidence type="ECO:0000313" key="7">
    <source>
        <dbReference type="EMBL" id="GER59310.1"/>
    </source>
</evidence>
<dbReference type="PANTHER" id="PTHR30221:SF8">
    <property type="entry name" value="SMALL-CONDUCTANCE MECHANOSENSITIVE CHANNEL"/>
    <property type="match status" value="1"/>
</dbReference>
<protein>
    <submittedName>
        <fullName evidence="7">Mechanosensitive ion channel protein MscS</fullName>
    </submittedName>
</protein>
<evidence type="ECO:0000256" key="4">
    <source>
        <dbReference type="ARBA" id="ARBA00023136"/>
    </source>
</evidence>
<feature type="transmembrane region" description="Helical" evidence="5">
    <location>
        <begin position="80"/>
        <end position="108"/>
    </location>
</feature>
<dbReference type="Proteomes" id="UP000326509">
    <property type="component" value="Unassembled WGS sequence"/>
</dbReference>
<evidence type="ECO:0000256" key="5">
    <source>
        <dbReference type="SAM" id="Phobius"/>
    </source>
</evidence>
<evidence type="ECO:0000256" key="3">
    <source>
        <dbReference type="ARBA" id="ARBA00022989"/>
    </source>
</evidence>
<comment type="subcellular location">
    <subcellularLocation>
        <location evidence="1">Membrane</location>
    </subcellularLocation>
</comment>
<dbReference type="InterPro" id="IPR023408">
    <property type="entry name" value="MscS_beta-dom_sf"/>
</dbReference>
<dbReference type="InterPro" id="IPR010920">
    <property type="entry name" value="LSM_dom_sf"/>
</dbReference>
<dbReference type="EMBL" id="BKCG01000003">
    <property type="protein sequence ID" value="GER59310.1"/>
    <property type="molecule type" value="Genomic_DNA"/>
</dbReference>
<feature type="transmembrane region" description="Helical" evidence="5">
    <location>
        <begin position="46"/>
        <end position="68"/>
    </location>
</feature>
<dbReference type="OrthoDB" id="5705501at2"/>
<dbReference type="SUPFAM" id="SSF50182">
    <property type="entry name" value="Sm-like ribonucleoproteins"/>
    <property type="match status" value="1"/>
</dbReference>
<dbReference type="GO" id="GO:0008381">
    <property type="term" value="F:mechanosensitive monoatomic ion channel activity"/>
    <property type="evidence" value="ECO:0007669"/>
    <property type="project" value="InterPro"/>
</dbReference>
<feature type="domain" description="Mechanosensitive ion channel MscS" evidence="6">
    <location>
        <begin position="94"/>
        <end position="157"/>
    </location>
</feature>
<keyword evidence="4 5" id="KW-0472">Membrane</keyword>
<feature type="transmembrane region" description="Helical" evidence="5">
    <location>
        <begin position="6"/>
        <end position="25"/>
    </location>
</feature>
<sequence length="190" mass="21841">MEYYEYQILKSVIAIAVLLLLRWSLLKTTKRFAQKIERLEQRTNLIIKHINFGVVFLTLVSLFLIWGVGIGDLGLVMSSVFAVIGVGFFAQWSILSNITSGVIIFFIFPYKIGDFIIIHDKENNFEGTIEDIKTFHVMIRSITGDLMTYPNSLMLQKGVTVVKPEEIDAYLHKQEELQKEEHDANKDHTD</sequence>
<dbReference type="RefSeq" id="WP_151673495.1">
    <property type="nucleotide sequence ID" value="NZ_BKCG01000003.1"/>
</dbReference>
<evidence type="ECO:0000259" key="6">
    <source>
        <dbReference type="Pfam" id="PF00924"/>
    </source>
</evidence>
<evidence type="ECO:0000256" key="2">
    <source>
        <dbReference type="ARBA" id="ARBA00022692"/>
    </source>
</evidence>
<dbReference type="InterPro" id="IPR006685">
    <property type="entry name" value="MscS_channel_2nd"/>
</dbReference>
<dbReference type="Pfam" id="PF00924">
    <property type="entry name" value="MS_channel_2nd"/>
    <property type="match status" value="1"/>
</dbReference>
<evidence type="ECO:0000313" key="8">
    <source>
        <dbReference type="Proteomes" id="UP000326509"/>
    </source>
</evidence>